<dbReference type="CDD" id="cd00555">
    <property type="entry name" value="Maf"/>
    <property type="match status" value="1"/>
</dbReference>
<gene>
    <name evidence="5" type="ORF">P8A28_00825</name>
</gene>
<evidence type="ECO:0000256" key="3">
    <source>
        <dbReference type="ARBA" id="ARBA00023080"/>
    </source>
</evidence>
<dbReference type="PANTHER" id="PTHR43213:SF5">
    <property type="entry name" value="BIFUNCTIONAL DTTP_UTP PYROPHOSPHATASE_METHYLTRANSFERASE PROTEIN-RELATED"/>
    <property type="match status" value="1"/>
</dbReference>
<accession>A0AAW7B657</accession>
<keyword evidence="3 4" id="KW-0546">Nucleotide metabolism</keyword>
<name>A0AAW7B657_9HYPH</name>
<organism evidence="5 6">
    <name type="scientific">Brucella inopinata</name>
    <dbReference type="NCBI Taxonomy" id="1218315"/>
    <lineage>
        <taxon>Bacteria</taxon>
        <taxon>Pseudomonadati</taxon>
        <taxon>Pseudomonadota</taxon>
        <taxon>Alphaproteobacteria</taxon>
        <taxon>Hyphomicrobiales</taxon>
        <taxon>Brucellaceae</taxon>
        <taxon>Brucella/Ochrobactrum group</taxon>
        <taxon>Brucella</taxon>
    </lineage>
</organism>
<proteinExistence type="inferred from homology"/>
<comment type="similarity">
    <text evidence="4">Belongs to the Maf family. YceF subfamily.</text>
</comment>
<dbReference type="RefSeq" id="WP_008503638.1">
    <property type="nucleotide sequence ID" value="NZ_JARQXC010000001.1"/>
</dbReference>
<dbReference type="NCBIfam" id="TIGR00172">
    <property type="entry name" value="maf"/>
    <property type="match status" value="1"/>
</dbReference>
<dbReference type="InterPro" id="IPR003697">
    <property type="entry name" value="Maf-like"/>
</dbReference>
<evidence type="ECO:0000256" key="2">
    <source>
        <dbReference type="ARBA" id="ARBA00022801"/>
    </source>
</evidence>
<dbReference type="HAMAP" id="MF_00528">
    <property type="entry name" value="Maf"/>
    <property type="match status" value="1"/>
</dbReference>
<dbReference type="Proteomes" id="UP001171122">
    <property type="component" value="Unassembled WGS sequence"/>
</dbReference>
<dbReference type="EC" id="3.6.1.-" evidence="4"/>
<dbReference type="AlphaFoldDB" id="A0AAW7B657"/>
<keyword evidence="2 4" id="KW-0378">Hydrolase</keyword>
<feature type="active site" description="Proton acceptor" evidence="4">
    <location>
        <position position="76"/>
    </location>
</feature>
<evidence type="ECO:0000313" key="5">
    <source>
        <dbReference type="EMBL" id="MDL2331519.1"/>
    </source>
</evidence>
<evidence type="ECO:0000313" key="6">
    <source>
        <dbReference type="Proteomes" id="UP001171122"/>
    </source>
</evidence>
<comment type="caution">
    <text evidence="5">The sequence shown here is derived from an EMBL/GenBank/DDBJ whole genome shotgun (WGS) entry which is preliminary data.</text>
</comment>
<dbReference type="Pfam" id="PF02545">
    <property type="entry name" value="Maf"/>
    <property type="match status" value="1"/>
</dbReference>
<dbReference type="EMBL" id="JARQXC010000001">
    <property type="protein sequence ID" value="MDL2331519.1"/>
    <property type="molecule type" value="Genomic_DNA"/>
</dbReference>
<comment type="catalytic activity">
    <reaction evidence="4">
        <text>N(7)-methyl-GTP + H2O = N(7)-methyl-GMP + diphosphate + H(+)</text>
        <dbReference type="Rhea" id="RHEA:58744"/>
        <dbReference type="ChEBI" id="CHEBI:15377"/>
        <dbReference type="ChEBI" id="CHEBI:15378"/>
        <dbReference type="ChEBI" id="CHEBI:33019"/>
        <dbReference type="ChEBI" id="CHEBI:58285"/>
        <dbReference type="ChEBI" id="CHEBI:87133"/>
    </reaction>
</comment>
<evidence type="ECO:0000256" key="4">
    <source>
        <dbReference type="HAMAP-Rule" id="MF_00528"/>
    </source>
</evidence>
<reference evidence="5" key="1">
    <citation type="journal article" date="2023" name="Front. Microbiol.">
        <title>Isolation of Brucella inopinata from a White's tree frog (Litoria caerulea): pose exotic frogs a potential risk to human health?</title>
        <authorList>
            <person name="Scholz H.C."/>
            <person name="Heckers K.O."/>
            <person name="Appelt S."/>
            <person name="Geier-Doemling D."/>
            <person name="Schlegel P."/>
            <person name="Wattam A.R."/>
        </authorList>
    </citation>
    <scope>NUCLEOTIDE SEQUENCE</scope>
    <source>
        <strain evidence="5">FO700662</strain>
    </source>
</reference>
<dbReference type="PANTHER" id="PTHR43213">
    <property type="entry name" value="BIFUNCTIONAL DTTP/UTP PYROPHOSPHATASE/METHYLTRANSFERASE PROTEIN-RELATED"/>
    <property type="match status" value="1"/>
</dbReference>
<comment type="caution">
    <text evidence="4">Lacks conserved residue(s) required for the propagation of feature annotation.</text>
</comment>
<keyword evidence="6" id="KW-1185">Reference proteome</keyword>
<dbReference type="NCBIfam" id="NF002690">
    <property type="entry name" value="PRK02478.1"/>
    <property type="match status" value="1"/>
</dbReference>
<keyword evidence="4" id="KW-0963">Cytoplasm</keyword>
<sequence>MTVKLVLASKSPFRSALLKNAGIEFSTASADIDERAVEAPLYESGATPEDVAQILAEAKAIDVSEKNPGAVVIGCDQTLSLGDEIFHKPHDMEAARRQLLKFSGKTHQLNSAVVLARDGKTLWRHVSIAHMTMRDLDAGFIGRYLGRVGDIALSSVGAYQVEGPGIQLFEKIDGDYFTIVGLPLLPLLAELRREKCIDG</sequence>
<comment type="cofactor">
    <cofactor evidence="1 4">
        <name>a divalent metal cation</name>
        <dbReference type="ChEBI" id="CHEBI:60240"/>
    </cofactor>
</comment>
<dbReference type="GO" id="GO:0009117">
    <property type="term" value="P:nucleotide metabolic process"/>
    <property type="evidence" value="ECO:0007669"/>
    <property type="project" value="UniProtKB-KW"/>
</dbReference>
<feature type="site" description="Important for substrate specificity" evidence="4">
    <location>
        <position position="77"/>
    </location>
</feature>
<dbReference type="PIRSF" id="PIRSF006305">
    <property type="entry name" value="Maf"/>
    <property type="match status" value="1"/>
</dbReference>
<comment type="subcellular location">
    <subcellularLocation>
        <location evidence="4">Cytoplasm</location>
    </subcellularLocation>
</comment>
<evidence type="ECO:0000256" key="1">
    <source>
        <dbReference type="ARBA" id="ARBA00001968"/>
    </source>
</evidence>
<dbReference type="GO" id="GO:0047429">
    <property type="term" value="F:nucleoside triphosphate diphosphatase activity"/>
    <property type="evidence" value="ECO:0007669"/>
    <property type="project" value="InterPro"/>
</dbReference>
<feature type="site" description="Important for substrate specificity" evidence="4">
    <location>
        <position position="13"/>
    </location>
</feature>
<dbReference type="InterPro" id="IPR029001">
    <property type="entry name" value="ITPase-like_fam"/>
</dbReference>
<comment type="function">
    <text evidence="4">Nucleoside triphosphate pyrophosphatase that hydrolyzes 7-methyl-GTP (m(7)GTP). May have a dual role in cell division arrest and in preventing the incorporation of modified nucleotides into cellular nucleic acids.</text>
</comment>
<dbReference type="SUPFAM" id="SSF52972">
    <property type="entry name" value="ITPase-like"/>
    <property type="match status" value="1"/>
</dbReference>
<feature type="site" description="Important for substrate specificity" evidence="4">
    <location>
        <position position="162"/>
    </location>
</feature>
<protein>
    <recommendedName>
        <fullName evidence="4">7-methyl-GTP pyrophosphatase</fullName>
        <shortName evidence="4">m(7)GTP pyrophosphatase</shortName>
        <ecNumber evidence="4">3.6.1.-</ecNumber>
    </recommendedName>
</protein>
<dbReference type="GO" id="GO:0005737">
    <property type="term" value="C:cytoplasm"/>
    <property type="evidence" value="ECO:0007669"/>
    <property type="project" value="UniProtKB-SubCell"/>
</dbReference>
<dbReference type="Gene3D" id="3.90.950.10">
    <property type="match status" value="1"/>
</dbReference>